<dbReference type="GO" id="GO:0008237">
    <property type="term" value="F:metallopeptidase activity"/>
    <property type="evidence" value="ECO:0007669"/>
    <property type="project" value="UniProtKB-KW"/>
</dbReference>
<dbReference type="Pfam" id="PF18962">
    <property type="entry name" value="Por_Secre_tail"/>
    <property type="match status" value="1"/>
</dbReference>
<keyword evidence="5" id="KW-0378">Hydrolase</keyword>
<keyword evidence="8" id="KW-1015">Disulfide bond</keyword>
<feature type="domain" description="Peptidase M43 pregnancy-associated plasma-A" evidence="10">
    <location>
        <begin position="170"/>
        <end position="326"/>
    </location>
</feature>
<accession>A0A1I5N125</accession>
<dbReference type="NCBIfam" id="TIGR04183">
    <property type="entry name" value="Por_Secre_tail"/>
    <property type="match status" value="1"/>
</dbReference>
<organism evidence="12 13">
    <name type="scientific">Pseudarcicella hirudinis</name>
    <dbReference type="NCBI Taxonomy" id="1079859"/>
    <lineage>
        <taxon>Bacteria</taxon>
        <taxon>Pseudomonadati</taxon>
        <taxon>Bacteroidota</taxon>
        <taxon>Cytophagia</taxon>
        <taxon>Cytophagales</taxon>
        <taxon>Flectobacillaceae</taxon>
        <taxon>Pseudarcicella</taxon>
    </lineage>
</organism>
<dbReference type="GO" id="GO:0046872">
    <property type="term" value="F:metal ion binding"/>
    <property type="evidence" value="ECO:0007669"/>
    <property type="project" value="UniProtKB-KW"/>
</dbReference>
<feature type="domain" description="Secretion system C-terminal sorting" evidence="11">
    <location>
        <begin position="353"/>
        <end position="426"/>
    </location>
</feature>
<dbReference type="AlphaFoldDB" id="A0A1I5N125"/>
<dbReference type="Pfam" id="PF05572">
    <property type="entry name" value="Peptidase_M43"/>
    <property type="match status" value="1"/>
</dbReference>
<dbReference type="OrthoDB" id="6278496at2"/>
<dbReference type="InterPro" id="IPR024079">
    <property type="entry name" value="MetalloPept_cat_dom_sf"/>
</dbReference>
<reference evidence="12 13" key="1">
    <citation type="submission" date="2016-10" db="EMBL/GenBank/DDBJ databases">
        <authorList>
            <person name="de Groot N.N."/>
        </authorList>
    </citation>
    <scope>NUCLEOTIDE SEQUENCE [LARGE SCALE GENOMIC DNA]</scope>
    <source>
        <strain evidence="13">E92,LMG 26720,CCM 7988</strain>
    </source>
</reference>
<comment type="similarity">
    <text evidence="1">Belongs to the peptidase M43B family.</text>
</comment>
<evidence type="ECO:0000256" key="2">
    <source>
        <dbReference type="ARBA" id="ARBA00022670"/>
    </source>
</evidence>
<dbReference type="SUPFAM" id="SSF55486">
    <property type="entry name" value="Metalloproteases ('zincins'), catalytic domain"/>
    <property type="match status" value="1"/>
</dbReference>
<keyword evidence="13" id="KW-1185">Reference proteome</keyword>
<proteinExistence type="inferred from homology"/>
<sequence>MKKCITSLLILMSVNTFAQSRCAVAEIDSIRSLNNPSFNFKKALINKEISKNVISDRLASSAISGTVIKIPVVVHVLTDRNPEDIGGLNNNNISEEQILSQIKVLNQDYRRQAGTNGFNTNPVGVDMEIEFSLATIDPNGNSTNGITRTKVSQSTFDITGEYLKIGNLIHWDYEKYLNIWVLTANGRNLGYGAFPYDANVRGLEFDQTSLNEQKQFDGVIIDYRYFGTVGAVTSKTYGWGRTASHEIGHWLGLLHPNGDIRCGDDYCNDTPTIESLNNSTNCNKITSNCTGVVVQNMIENYMDYSPDFCMNVFTQDQKDRVRSVLDKSPTRQKIVTANIDLPESDKLAITIKPNPTSDLAKIEVLFKSTKSIYVNVFDYSGKSFYTNTYENQSSSLIYLDTSKYPNGNYILQVIAGDESLSKHLIVNR</sequence>
<dbReference type="Proteomes" id="UP000199306">
    <property type="component" value="Unassembled WGS sequence"/>
</dbReference>
<dbReference type="PANTHER" id="PTHR47466">
    <property type="match status" value="1"/>
</dbReference>
<evidence type="ECO:0000256" key="7">
    <source>
        <dbReference type="ARBA" id="ARBA00023049"/>
    </source>
</evidence>
<dbReference type="PANTHER" id="PTHR47466:SF1">
    <property type="entry name" value="METALLOPROTEASE MEP1 (AFU_ORTHOLOGUE AFUA_1G07730)-RELATED"/>
    <property type="match status" value="1"/>
</dbReference>
<evidence type="ECO:0000259" key="10">
    <source>
        <dbReference type="Pfam" id="PF05572"/>
    </source>
</evidence>
<evidence type="ECO:0000256" key="8">
    <source>
        <dbReference type="ARBA" id="ARBA00023157"/>
    </source>
</evidence>
<evidence type="ECO:0000256" key="9">
    <source>
        <dbReference type="SAM" id="SignalP"/>
    </source>
</evidence>
<dbReference type="CDD" id="cd04275">
    <property type="entry name" value="ZnMc_pappalysin_like"/>
    <property type="match status" value="1"/>
</dbReference>
<keyword evidence="7" id="KW-0482">Metalloprotease</keyword>
<dbReference type="Gene3D" id="3.40.390.10">
    <property type="entry name" value="Collagenase (Catalytic Domain)"/>
    <property type="match status" value="1"/>
</dbReference>
<feature type="signal peptide" evidence="9">
    <location>
        <begin position="1"/>
        <end position="18"/>
    </location>
</feature>
<evidence type="ECO:0000313" key="12">
    <source>
        <dbReference type="EMBL" id="SFP15377.1"/>
    </source>
</evidence>
<evidence type="ECO:0000259" key="11">
    <source>
        <dbReference type="Pfam" id="PF18962"/>
    </source>
</evidence>
<dbReference type="STRING" id="1079859.SAMN04515674_101544"/>
<dbReference type="InterPro" id="IPR026444">
    <property type="entry name" value="Secre_tail"/>
</dbReference>
<dbReference type="RefSeq" id="WP_092011671.1">
    <property type="nucleotide sequence ID" value="NZ_FOXH01000001.1"/>
</dbReference>
<dbReference type="GO" id="GO:0006508">
    <property type="term" value="P:proteolysis"/>
    <property type="evidence" value="ECO:0007669"/>
    <property type="project" value="UniProtKB-KW"/>
</dbReference>
<feature type="chain" id="PRO_5011504951" evidence="9">
    <location>
        <begin position="19"/>
        <end position="428"/>
    </location>
</feature>
<keyword evidence="3" id="KW-0479">Metal-binding</keyword>
<protein>
    <submittedName>
        <fullName evidence="12">Por secretion system C-terminal sorting domain-containing protein</fullName>
    </submittedName>
</protein>
<evidence type="ECO:0000256" key="6">
    <source>
        <dbReference type="ARBA" id="ARBA00022833"/>
    </source>
</evidence>
<name>A0A1I5N125_9BACT</name>
<dbReference type="EMBL" id="FOXH01000001">
    <property type="protein sequence ID" value="SFP15377.1"/>
    <property type="molecule type" value="Genomic_DNA"/>
</dbReference>
<keyword evidence="4 9" id="KW-0732">Signal</keyword>
<keyword evidence="2" id="KW-0645">Protease</keyword>
<evidence type="ECO:0000256" key="4">
    <source>
        <dbReference type="ARBA" id="ARBA00022729"/>
    </source>
</evidence>
<evidence type="ECO:0000313" key="13">
    <source>
        <dbReference type="Proteomes" id="UP000199306"/>
    </source>
</evidence>
<gene>
    <name evidence="12" type="ORF">SAMN04515674_101544</name>
</gene>
<dbReference type="InterPro" id="IPR008754">
    <property type="entry name" value="Peptidase_M43"/>
</dbReference>
<keyword evidence="6" id="KW-0862">Zinc</keyword>
<evidence type="ECO:0000256" key="5">
    <source>
        <dbReference type="ARBA" id="ARBA00022801"/>
    </source>
</evidence>
<evidence type="ECO:0000256" key="1">
    <source>
        <dbReference type="ARBA" id="ARBA00008721"/>
    </source>
</evidence>
<evidence type="ECO:0000256" key="3">
    <source>
        <dbReference type="ARBA" id="ARBA00022723"/>
    </source>
</evidence>